<dbReference type="RefSeq" id="XP_024573700.1">
    <property type="nucleotide sequence ID" value="XM_024722644.1"/>
</dbReference>
<evidence type="ECO:0000313" key="2">
    <source>
        <dbReference type="Proteomes" id="UP000054928"/>
    </source>
</evidence>
<protein>
    <submittedName>
        <fullName evidence="1">Uncharacterized protein</fullName>
    </submittedName>
</protein>
<sequence length="130" mass="14617">MGLKQAAAVWHKIIVEELTSMGSVACVSDPCTLFTSEGMYIRDDETVFGPILYTNANQRDDVETRESTWWRDKRTVALFSAEAEYIALILAAQELLWSDTSFKKYLSPTAMHVDNQAAIAMALSISRDIY</sequence>
<organism evidence="1 2">
    <name type="scientific">Plasmopara halstedii</name>
    <name type="common">Downy mildew of sunflower</name>
    <dbReference type="NCBI Taxonomy" id="4781"/>
    <lineage>
        <taxon>Eukaryota</taxon>
        <taxon>Sar</taxon>
        <taxon>Stramenopiles</taxon>
        <taxon>Oomycota</taxon>
        <taxon>Peronosporomycetes</taxon>
        <taxon>Peronosporales</taxon>
        <taxon>Peronosporaceae</taxon>
        <taxon>Plasmopara</taxon>
    </lineage>
</organism>
<name>A0A0N7L405_PLAHL</name>
<accession>A0A0N7L405</accession>
<dbReference type="Proteomes" id="UP000054928">
    <property type="component" value="Unassembled WGS sequence"/>
</dbReference>
<dbReference type="GeneID" id="36399986"/>
<evidence type="ECO:0000313" key="1">
    <source>
        <dbReference type="EMBL" id="CEG37331.1"/>
    </source>
</evidence>
<keyword evidence="2" id="KW-1185">Reference proteome</keyword>
<proteinExistence type="predicted"/>
<dbReference type="EMBL" id="CCYD01000286">
    <property type="protein sequence ID" value="CEG37331.1"/>
    <property type="molecule type" value="Genomic_DNA"/>
</dbReference>
<dbReference type="AlphaFoldDB" id="A0A0N7L405"/>
<reference evidence="2" key="1">
    <citation type="submission" date="2014-09" db="EMBL/GenBank/DDBJ databases">
        <authorList>
            <person name="Sharma Rahul"/>
            <person name="Thines Marco"/>
        </authorList>
    </citation>
    <scope>NUCLEOTIDE SEQUENCE [LARGE SCALE GENOMIC DNA]</scope>
</reference>